<name>A0A6J4HF77_9CHLR</name>
<feature type="non-terminal residue" evidence="2">
    <location>
        <position position="43"/>
    </location>
</feature>
<protein>
    <submittedName>
        <fullName evidence="2">Uncharacterized protein</fullName>
    </submittedName>
</protein>
<feature type="region of interest" description="Disordered" evidence="1">
    <location>
        <begin position="19"/>
        <end position="43"/>
    </location>
</feature>
<gene>
    <name evidence="2" type="ORF">AVDCRST_MAG77-773</name>
</gene>
<proteinExistence type="predicted"/>
<accession>A0A6J4HF77</accession>
<reference evidence="2" key="1">
    <citation type="submission" date="2020-02" db="EMBL/GenBank/DDBJ databases">
        <authorList>
            <person name="Meier V. D."/>
        </authorList>
    </citation>
    <scope>NUCLEOTIDE SEQUENCE</scope>
    <source>
        <strain evidence="2">AVDCRST_MAG77</strain>
    </source>
</reference>
<organism evidence="2">
    <name type="scientific">uncultured Chloroflexota bacterium</name>
    <dbReference type="NCBI Taxonomy" id="166587"/>
    <lineage>
        <taxon>Bacteria</taxon>
        <taxon>Bacillati</taxon>
        <taxon>Chloroflexota</taxon>
        <taxon>environmental samples</taxon>
    </lineage>
</organism>
<sequence length="43" mass="4809">APHSLARRYARERRLVLRYSPGDGEEPLAGAARRQRGARPPVV</sequence>
<dbReference type="AlphaFoldDB" id="A0A6J4HF77"/>
<dbReference type="EMBL" id="CADCTC010000035">
    <property type="protein sequence ID" value="CAA9222720.1"/>
    <property type="molecule type" value="Genomic_DNA"/>
</dbReference>
<evidence type="ECO:0000256" key="1">
    <source>
        <dbReference type="SAM" id="MobiDB-lite"/>
    </source>
</evidence>
<feature type="non-terminal residue" evidence="2">
    <location>
        <position position="1"/>
    </location>
</feature>
<evidence type="ECO:0000313" key="2">
    <source>
        <dbReference type="EMBL" id="CAA9222720.1"/>
    </source>
</evidence>